<keyword evidence="2" id="KW-0812">Transmembrane</keyword>
<accession>K6UM38</accession>
<evidence type="ECO:0000313" key="4">
    <source>
        <dbReference type="Proteomes" id="UP000008495"/>
    </source>
</evidence>
<feature type="compositionally biased region" description="Basic residues" evidence="1">
    <location>
        <begin position="16"/>
        <end position="25"/>
    </location>
</feature>
<dbReference type="STRING" id="100225.SAMN05421595_0278"/>
<keyword evidence="2" id="KW-0472">Membrane</keyword>
<comment type="caution">
    <text evidence="3">The sequence shown here is derived from an EMBL/GenBank/DDBJ whole genome shotgun (WGS) entry which is preliminary data.</text>
</comment>
<dbReference type="AlphaFoldDB" id="K6UM38"/>
<feature type="transmembrane region" description="Helical" evidence="2">
    <location>
        <begin position="45"/>
        <end position="65"/>
    </location>
</feature>
<dbReference type="RefSeq" id="WP_006502528.1">
    <property type="nucleotide sequence ID" value="NZ_BAGZ01000008.1"/>
</dbReference>
<protein>
    <submittedName>
        <fullName evidence="3">Uncharacterized protein</fullName>
    </submittedName>
</protein>
<dbReference type="EMBL" id="BAGZ01000008">
    <property type="protein sequence ID" value="GAB77776.1"/>
    <property type="molecule type" value="Genomic_DNA"/>
</dbReference>
<feature type="region of interest" description="Disordered" evidence="1">
    <location>
        <begin position="120"/>
        <end position="177"/>
    </location>
</feature>
<dbReference type="OrthoDB" id="9968874at2"/>
<dbReference type="Proteomes" id="UP000008495">
    <property type="component" value="Unassembled WGS sequence"/>
</dbReference>
<evidence type="ECO:0000313" key="3">
    <source>
        <dbReference type="EMBL" id="GAB77776.1"/>
    </source>
</evidence>
<keyword evidence="4" id="KW-1185">Reference proteome</keyword>
<dbReference type="eggNOG" id="ENOG5032942">
    <property type="taxonomic scope" value="Bacteria"/>
</dbReference>
<keyword evidence="2" id="KW-1133">Transmembrane helix</keyword>
<evidence type="ECO:0000256" key="1">
    <source>
        <dbReference type="SAM" id="MobiDB-lite"/>
    </source>
</evidence>
<reference evidence="3 4" key="1">
    <citation type="submission" date="2012-08" db="EMBL/GenBank/DDBJ databases">
        <title>Whole genome shotgun sequence of Austwickia chelonae NBRC 105200.</title>
        <authorList>
            <person name="Yoshida I."/>
            <person name="Hosoyama A."/>
            <person name="Tsuchikane K."/>
            <person name="Katsumata H."/>
            <person name="Ando Y."/>
            <person name="Ohji S."/>
            <person name="Hamada M."/>
            <person name="Tamura T."/>
            <person name="Yamazoe A."/>
            <person name="Yamazaki S."/>
            <person name="Fujita N."/>
        </authorList>
    </citation>
    <scope>NUCLEOTIDE SEQUENCE [LARGE SCALE GENOMIC DNA]</scope>
    <source>
        <strain evidence="3 4">NBRC 105200</strain>
    </source>
</reference>
<evidence type="ECO:0000256" key="2">
    <source>
        <dbReference type="SAM" id="Phobius"/>
    </source>
</evidence>
<proteinExistence type="predicted"/>
<gene>
    <name evidence="3" type="ORF">AUCHE_08_00150</name>
</gene>
<feature type="transmembrane region" description="Helical" evidence="2">
    <location>
        <begin position="77"/>
        <end position="97"/>
    </location>
</feature>
<feature type="region of interest" description="Disordered" evidence="1">
    <location>
        <begin position="1"/>
        <end position="29"/>
    </location>
</feature>
<sequence>MSRKSRRPEPEGAAGGKKKRGRRGRKGEPEVARAHLVVDPGPQGVPFAVVVVVAALMSLPTVSMYMSGGLRFDAMMVRVLAALAVSWLLSNLVYAVFDSMRPKEVKAVVELPPEQAFDVMTGQTPNPLTGTVVGDDLPVRDPYALDPVEPPAPIPPVDSVGPVEEPPAAGEKGSPAA</sequence>
<organism evidence="3 4">
    <name type="scientific">Austwickia chelonae NBRC 105200</name>
    <dbReference type="NCBI Taxonomy" id="1184607"/>
    <lineage>
        <taxon>Bacteria</taxon>
        <taxon>Bacillati</taxon>
        <taxon>Actinomycetota</taxon>
        <taxon>Actinomycetes</taxon>
        <taxon>Micrococcales</taxon>
        <taxon>Dermatophilaceae</taxon>
        <taxon>Austwickia</taxon>
    </lineage>
</organism>
<name>K6UM38_9MICO</name>